<dbReference type="NCBIfam" id="TIGR00254">
    <property type="entry name" value="GGDEF"/>
    <property type="match status" value="1"/>
</dbReference>
<feature type="domain" description="GGDEF" evidence="3">
    <location>
        <begin position="304"/>
        <end position="435"/>
    </location>
</feature>
<evidence type="ECO:0000256" key="1">
    <source>
        <dbReference type="ARBA" id="ARBA00012528"/>
    </source>
</evidence>
<evidence type="ECO:0000259" key="3">
    <source>
        <dbReference type="PROSITE" id="PS50887"/>
    </source>
</evidence>
<dbReference type="InterPro" id="IPR000160">
    <property type="entry name" value="GGDEF_dom"/>
</dbReference>
<dbReference type="PANTHER" id="PTHR45138">
    <property type="entry name" value="REGULATORY COMPONENTS OF SENSORY TRANSDUCTION SYSTEM"/>
    <property type="match status" value="1"/>
</dbReference>
<name>A0A9E9LSP0_9BURK</name>
<dbReference type="GO" id="GO:0005886">
    <property type="term" value="C:plasma membrane"/>
    <property type="evidence" value="ECO:0007669"/>
    <property type="project" value="TreeGrafter"/>
</dbReference>
<dbReference type="GO" id="GO:1902201">
    <property type="term" value="P:negative regulation of bacterial-type flagellum-dependent cell motility"/>
    <property type="evidence" value="ECO:0007669"/>
    <property type="project" value="TreeGrafter"/>
</dbReference>
<evidence type="ECO:0000313" key="6">
    <source>
        <dbReference type="Proteomes" id="UP001164794"/>
    </source>
</evidence>
<dbReference type="Proteomes" id="UP001164819">
    <property type="component" value="Chromosome"/>
</dbReference>
<gene>
    <name evidence="5" type="ORF">NB645_05155</name>
    <name evidence="4" type="ORF">NB646_06365</name>
</gene>
<evidence type="ECO:0000313" key="5">
    <source>
        <dbReference type="EMBL" id="WAV98119.1"/>
    </source>
</evidence>
<dbReference type="EMBL" id="CP098251">
    <property type="protein sequence ID" value="WAV90494.1"/>
    <property type="molecule type" value="Genomic_DNA"/>
</dbReference>
<dbReference type="GO" id="GO:0052621">
    <property type="term" value="F:diguanylate cyclase activity"/>
    <property type="evidence" value="ECO:0007669"/>
    <property type="project" value="UniProtKB-EC"/>
</dbReference>
<dbReference type="InterPro" id="IPR050469">
    <property type="entry name" value="Diguanylate_Cyclase"/>
</dbReference>
<reference evidence="5" key="1">
    <citation type="journal article" date="2022" name="Front. Microbiol.">
        <title>New perspectives on an old grouping: The genomic and phenotypic variability of Oxalobacter formigenes and the implications for calcium oxalate stone prevention.</title>
        <authorList>
            <person name="Chmiel J.A."/>
            <person name="Carr C."/>
            <person name="Stuivenberg G.A."/>
            <person name="Venema R."/>
            <person name="Chanyi R.M."/>
            <person name="Al K.F."/>
            <person name="Giguere D."/>
            <person name="Say H."/>
            <person name="Akouris P.P."/>
            <person name="Dominguez Romero S.A."/>
            <person name="Kwong A."/>
            <person name="Tai V."/>
            <person name="Koval S.F."/>
            <person name="Razvi H."/>
            <person name="Bjazevic J."/>
            <person name="Burton J.P."/>
        </authorList>
    </citation>
    <scope>NUCLEOTIDE SEQUENCE</scope>
    <source>
        <strain evidence="5">HOxNP-1</strain>
    </source>
</reference>
<evidence type="ECO:0000313" key="4">
    <source>
        <dbReference type="EMBL" id="WAV90494.1"/>
    </source>
</evidence>
<dbReference type="InterPro" id="IPR029787">
    <property type="entry name" value="Nucleotide_cyclase"/>
</dbReference>
<dbReference type="RefSeq" id="WP_269265753.1">
    <property type="nucleotide sequence ID" value="NZ_CP098248.1"/>
</dbReference>
<protein>
    <recommendedName>
        <fullName evidence="1">diguanylate cyclase</fullName>
        <ecNumber evidence="1">2.7.7.65</ecNumber>
    </recommendedName>
</protein>
<dbReference type="PANTHER" id="PTHR45138:SF9">
    <property type="entry name" value="DIGUANYLATE CYCLASE DGCM-RELATED"/>
    <property type="match status" value="1"/>
</dbReference>
<dbReference type="PROSITE" id="PS50887">
    <property type="entry name" value="GGDEF"/>
    <property type="match status" value="1"/>
</dbReference>
<reference evidence="4" key="2">
    <citation type="journal article" date="2022" name="Front. Microbiol.">
        <title>New perspectives on an old grouping: The genomic and phenotypic variability of Oxalobacter formigenes and the implications for calcium oxalate stone prevention.</title>
        <authorList>
            <person name="Chmiel J.A."/>
            <person name="Carr C."/>
            <person name="Stuivenberg G.A."/>
            <person name="Venema R."/>
            <person name="Chanyi R.M."/>
            <person name="Al K.F."/>
            <person name="Giguere D."/>
            <person name="Say H."/>
            <person name="Akouris P.P."/>
            <person name="Dominguez Romero S.A."/>
            <person name="Kwong A."/>
            <person name="Tai V."/>
            <person name="Koval S.F."/>
            <person name="Razvi H."/>
            <person name="Bjazevic J."/>
            <person name="Burton J.P."/>
        </authorList>
    </citation>
    <scope>NUCLEOTIDE SEQUENCE</scope>
    <source>
        <strain evidence="4">OxK</strain>
    </source>
</reference>
<comment type="catalytic activity">
    <reaction evidence="2">
        <text>2 GTP = 3',3'-c-di-GMP + 2 diphosphate</text>
        <dbReference type="Rhea" id="RHEA:24898"/>
        <dbReference type="ChEBI" id="CHEBI:33019"/>
        <dbReference type="ChEBI" id="CHEBI:37565"/>
        <dbReference type="ChEBI" id="CHEBI:58805"/>
        <dbReference type="EC" id="2.7.7.65"/>
    </reaction>
</comment>
<proteinExistence type="predicted"/>
<accession>A0A9E9LSP0</accession>
<dbReference type="Gene3D" id="3.30.70.270">
    <property type="match status" value="1"/>
</dbReference>
<dbReference type="Pfam" id="PF00990">
    <property type="entry name" value="GGDEF"/>
    <property type="match status" value="1"/>
</dbReference>
<dbReference type="AlphaFoldDB" id="A0A9E9LSP0"/>
<dbReference type="GO" id="GO:0043709">
    <property type="term" value="P:cell adhesion involved in single-species biofilm formation"/>
    <property type="evidence" value="ECO:0007669"/>
    <property type="project" value="TreeGrafter"/>
</dbReference>
<dbReference type="Proteomes" id="UP001164794">
    <property type="component" value="Chromosome"/>
</dbReference>
<sequence>MDNLLKVLALANYEVVYLVDYRKKQYRKILAKPAIDPLYPETGELNDAAMRTYLDSVLPEDREKLIRETQPEHVLLATREHGKIIVPYRRLSPGGKLLYRKIVIIPHPDSAGHIFAIHDMTEEMQQRLESGRDLRLKEEGIRFIVENMCENFMIVDTKTRHCTTYTHNSRIICKNDFDEQIRWFAENLIVPEERENYCRYFNVDSLMAKIAEEGGVCHTSCTVDYGDDRHTIAITSTLITDPENGTEPPFLFLYAQDVTSVKRMEETNRQLLFYNQHDKLTGLMNRFATEKRVRDHLHAAPTGMGSTFILIDIDHFKSINDRYGHLTGDDVLRFMGQSMKQVFRSEDVLCRWGGDEFVVFVRGFADEKAMRDRLGILRKTMGTFTHQGASLDITLSIGGVCLRSGTTLNRLFRLADEALYEVKNHGRNGISFKQIA</sequence>
<dbReference type="SUPFAM" id="SSF55073">
    <property type="entry name" value="Nucleotide cyclase"/>
    <property type="match status" value="1"/>
</dbReference>
<dbReference type="SMART" id="SM00267">
    <property type="entry name" value="GGDEF"/>
    <property type="match status" value="1"/>
</dbReference>
<dbReference type="InterPro" id="IPR043128">
    <property type="entry name" value="Rev_trsase/Diguanyl_cyclase"/>
</dbReference>
<dbReference type="FunFam" id="3.30.70.270:FF:000001">
    <property type="entry name" value="Diguanylate cyclase domain protein"/>
    <property type="match status" value="1"/>
</dbReference>
<dbReference type="CDD" id="cd01949">
    <property type="entry name" value="GGDEF"/>
    <property type="match status" value="1"/>
</dbReference>
<dbReference type="EC" id="2.7.7.65" evidence="1"/>
<dbReference type="EMBL" id="CP098248">
    <property type="protein sequence ID" value="WAV98119.1"/>
    <property type="molecule type" value="Genomic_DNA"/>
</dbReference>
<keyword evidence="6" id="KW-1185">Reference proteome</keyword>
<organism evidence="4">
    <name type="scientific">Oxalobacter aliiformigenes</name>
    <dbReference type="NCBI Taxonomy" id="2946593"/>
    <lineage>
        <taxon>Bacteria</taxon>
        <taxon>Pseudomonadati</taxon>
        <taxon>Pseudomonadota</taxon>
        <taxon>Betaproteobacteria</taxon>
        <taxon>Burkholderiales</taxon>
        <taxon>Oxalobacteraceae</taxon>
        <taxon>Oxalobacter</taxon>
    </lineage>
</organism>
<evidence type="ECO:0000256" key="2">
    <source>
        <dbReference type="ARBA" id="ARBA00034247"/>
    </source>
</evidence>